<evidence type="ECO:0000256" key="1">
    <source>
        <dbReference type="SAM" id="MobiDB-lite"/>
    </source>
</evidence>
<name>A0A6J4NQ91_9ACTN</name>
<accession>A0A6J4NQ91</accession>
<proteinExistence type="predicted"/>
<feature type="compositionally biased region" description="Basic residues" evidence="1">
    <location>
        <begin position="19"/>
        <end position="28"/>
    </location>
</feature>
<feature type="region of interest" description="Disordered" evidence="1">
    <location>
        <begin position="67"/>
        <end position="94"/>
    </location>
</feature>
<reference evidence="2" key="1">
    <citation type="submission" date="2020-02" db="EMBL/GenBank/DDBJ databases">
        <authorList>
            <person name="Meier V. D."/>
        </authorList>
    </citation>
    <scope>NUCLEOTIDE SEQUENCE</scope>
    <source>
        <strain evidence="2">AVDCRST_MAG32</strain>
    </source>
</reference>
<feature type="non-terminal residue" evidence="2">
    <location>
        <position position="1"/>
    </location>
</feature>
<gene>
    <name evidence="2" type="ORF">AVDCRST_MAG32-2451</name>
</gene>
<feature type="non-terminal residue" evidence="2">
    <location>
        <position position="408"/>
    </location>
</feature>
<dbReference type="EMBL" id="CADCUM010000098">
    <property type="protein sequence ID" value="CAA9394377.1"/>
    <property type="molecule type" value="Genomic_DNA"/>
</dbReference>
<organism evidence="2">
    <name type="scientific">uncultured Nocardioides sp</name>
    <dbReference type="NCBI Taxonomy" id="198441"/>
    <lineage>
        <taxon>Bacteria</taxon>
        <taxon>Bacillati</taxon>
        <taxon>Actinomycetota</taxon>
        <taxon>Actinomycetes</taxon>
        <taxon>Propionibacteriales</taxon>
        <taxon>Nocardioidaceae</taxon>
        <taxon>Nocardioides</taxon>
        <taxon>environmental samples</taxon>
    </lineage>
</organism>
<sequence length="408" mass="44513">APASRLPTRRGAPPVRVGDRRRHHRQRPLHADDDHLLPARHRPHRRPGRVGALALGTADAALGLRRRVAGRPVRRAPDDARRQPAPGRRHDGVPLGRLVLDADALDGAAQRRPAGVLGVLRQRGHRDHEAGGARAVVRLPAGAAQPRVRRRRGAGRPRSPGRHRRRLPRRRRRERRDVRGRLLAADRRSGPPCRGRRRGAGRGVGHGPPGHRVPAARRRPARVRGGGDGAQLRAARLRRRGDPPARLGGGRHLHAEHRHGGAGPGARGALDDRPGPRADDGAGQPALRRGLRPLRAGRPAPGLARGRRDAGGCGGLHDRRARRHAGLQRDRGRGRPRPPARALPRPRAARVGSRRHHHPARLHAPAGRRRHHHLVDAHRRRGRGGGVHRPAAAHAPDRGRAGHQPGRL</sequence>
<dbReference type="AlphaFoldDB" id="A0A6J4NQ91"/>
<feature type="region of interest" description="Disordered" evidence="1">
    <location>
        <begin position="1"/>
        <end position="48"/>
    </location>
</feature>
<feature type="compositionally biased region" description="Low complexity" evidence="1">
    <location>
        <begin position="340"/>
        <end position="350"/>
    </location>
</feature>
<feature type="compositionally biased region" description="Low complexity" evidence="1">
    <location>
        <begin position="285"/>
        <end position="304"/>
    </location>
</feature>
<feature type="compositionally biased region" description="Basic and acidic residues" evidence="1">
    <location>
        <begin position="175"/>
        <end position="189"/>
    </location>
</feature>
<feature type="compositionally biased region" description="Basic and acidic residues" evidence="1">
    <location>
        <begin position="75"/>
        <end position="92"/>
    </location>
</feature>
<feature type="region of interest" description="Disordered" evidence="1">
    <location>
        <begin position="124"/>
        <end position="408"/>
    </location>
</feature>
<feature type="compositionally biased region" description="Basic residues" evidence="1">
    <location>
        <begin position="38"/>
        <end position="48"/>
    </location>
</feature>
<evidence type="ECO:0000313" key="2">
    <source>
        <dbReference type="EMBL" id="CAA9394377.1"/>
    </source>
</evidence>
<feature type="compositionally biased region" description="Basic residues" evidence="1">
    <location>
        <begin position="147"/>
        <end position="174"/>
    </location>
</feature>
<feature type="compositionally biased region" description="Basic residues" evidence="1">
    <location>
        <begin position="352"/>
        <end position="383"/>
    </location>
</feature>
<feature type="compositionally biased region" description="Basic and acidic residues" evidence="1">
    <location>
        <begin position="269"/>
        <end position="280"/>
    </location>
</feature>
<protein>
    <submittedName>
        <fullName evidence="2">Membrane transport protein</fullName>
    </submittedName>
</protein>